<evidence type="ECO:0000256" key="1">
    <source>
        <dbReference type="SAM" id="MobiDB-lite"/>
    </source>
</evidence>
<reference evidence="2" key="2">
    <citation type="journal article" date="2015" name="Data Brief">
        <title>Shoot transcriptome of the giant reed, Arundo donax.</title>
        <authorList>
            <person name="Barrero R.A."/>
            <person name="Guerrero F.D."/>
            <person name="Moolhuijzen P."/>
            <person name="Goolsby J.A."/>
            <person name="Tidwell J."/>
            <person name="Bellgard S.E."/>
            <person name="Bellgard M.I."/>
        </authorList>
    </citation>
    <scope>NUCLEOTIDE SEQUENCE</scope>
    <source>
        <tissue evidence="2">Shoot tissue taken approximately 20 cm above the soil surface</tissue>
    </source>
</reference>
<protein>
    <submittedName>
        <fullName evidence="2">Uncharacterized protein</fullName>
    </submittedName>
</protein>
<reference evidence="2" key="1">
    <citation type="submission" date="2014-09" db="EMBL/GenBank/DDBJ databases">
        <authorList>
            <person name="Magalhaes I.L.F."/>
            <person name="Oliveira U."/>
            <person name="Santos F.R."/>
            <person name="Vidigal T.H.D.A."/>
            <person name="Brescovit A.D."/>
            <person name="Santos A.J."/>
        </authorList>
    </citation>
    <scope>NUCLEOTIDE SEQUENCE</scope>
    <source>
        <tissue evidence="2">Shoot tissue taken approximately 20 cm above the soil surface</tissue>
    </source>
</reference>
<evidence type="ECO:0000313" key="2">
    <source>
        <dbReference type="EMBL" id="JAE34891.1"/>
    </source>
</evidence>
<dbReference type="AlphaFoldDB" id="A0A0A9HJ48"/>
<proteinExistence type="predicted"/>
<organism evidence="2">
    <name type="scientific">Arundo donax</name>
    <name type="common">Giant reed</name>
    <name type="synonym">Donax arundinaceus</name>
    <dbReference type="NCBI Taxonomy" id="35708"/>
    <lineage>
        <taxon>Eukaryota</taxon>
        <taxon>Viridiplantae</taxon>
        <taxon>Streptophyta</taxon>
        <taxon>Embryophyta</taxon>
        <taxon>Tracheophyta</taxon>
        <taxon>Spermatophyta</taxon>
        <taxon>Magnoliopsida</taxon>
        <taxon>Liliopsida</taxon>
        <taxon>Poales</taxon>
        <taxon>Poaceae</taxon>
        <taxon>PACMAD clade</taxon>
        <taxon>Arundinoideae</taxon>
        <taxon>Arundineae</taxon>
        <taxon>Arundo</taxon>
    </lineage>
</organism>
<feature type="compositionally biased region" description="Low complexity" evidence="1">
    <location>
        <begin position="35"/>
        <end position="46"/>
    </location>
</feature>
<feature type="region of interest" description="Disordered" evidence="1">
    <location>
        <begin position="25"/>
        <end position="68"/>
    </location>
</feature>
<dbReference type="EMBL" id="GBRH01163005">
    <property type="protein sequence ID" value="JAE34891.1"/>
    <property type="molecule type" value="Transcribed_RNA"/>
</dbReference>
<sequence length="131" mass="14159">MTTRRPSQFGLINLENVGGVVAVDDSQRGLADMNPQGLSQPQSQGSRVGEQQPNRRPHRASSHGGCAWRPSLQRLRRHAGSEDVATSLIHLDQLLHFIVFNAGASHEERADQAADGCRVAARTGGATTRLE</sequence>
<name>A0A0A9HJ48_ARUDO</name>
<accession>A0A0A9HJ48</accession>